<name>A0A226WW04_CABSO</name>
<sequence length="43" mass="5035">MGELRWVDDLANREGVPHAMSAQAWLDREDLATLCRLMARIHW</sequence>
<proteinExistence type="predicted"/>
<reference evidence="2" key="1">
    <citation type="submission" date="2017-01" db="EMBL/GenBank/DDBJ databases">
        <title>Genome Analysis of Deinococcus marmoris KOPRI26562.</title>
        <authorList>
            <person name="Kim J.H."/>
            <person name="Oh H.-M."/>
        </authorList>
    </citation>
    <scope>NUCLEOTIDE SEQUENCE [LARGE SCALE GENOMIC DNA]</scope>
    <source>
        <strain evidence="2">PAMC 26633</strain>
    </source>
</reference>
<dbReference type="Proteomes" id="UP000214720">
    <property type="component" value="Unassembled WGS sequence"/>
</dbReference>
<dbReference type="EMBL" id="MTHB01000182">
    <property type="protein sequence ID" value="OXC75365.1"/>
    <property type="molecule type" value="Genomic_DNA"/>
</dbReference>
<evidence type="ECO:0000313" key="1">
    <source>
        <dbReference type="EMBL" id="OXC75365.1"/>
    </source>
</evidence>
<evidence type="ECO:0000313" key="2">
    <source>
        <dbReference type="Proteomes" id="UP000214720"/>
    </source>
</evidence>
<protein>
    <submittedName>
        <fullName evidence="1">Uncharacterized protein</fullName>
    </submittedName>
</protein>
<comment type="caution">
    <text evidence="1">The sequence shown here is derived from an EMBL/GenBank/DDBJ whole genome shotgun (WGS) entry which is preliminary data.</text>
</comment>
<accession>A0A226WW04</accession>
<dbReference type="AlphaFoldDB" id="A0A226WW04"/>
<gene>
    <name evidence="1" type="ORF">BSU04_27315</name>
</gene>
<organism evidence="1 2">
    <name type="scientific">Caballeronia sordidicola</name>
    <name type="common">Burkholderia sordidicola</name>
    <dbReference type="NCBI Taxonomy" id="196367"/>
    <lineage>
        <taxon>Bacteria</taxon>
        <taxon>Pseudomonadati</taxon>
        <taxon>Pseudomonadota</taxon>
        <taxon>Betaproteobacteria</taxon>
        <taxon>Burkholderiales</taxon>
        <taxon>Burkholderiaceae</taxon>
        <taxon>Caballeronia</taxon>
    </lineage>
</organism>